<evidence type="ECO:0000313" key="3">
    <source>
        <dbReference type="Proteomes" id="UP001162640"/>
    </source>
</evidence>
<accession>A0A9W7BVW1</accession>
<proteinExistence type="predicted"/>
<keyword evidence="1" id="KW-1133">Transmembrane helix</keyword>
<name>A0A9W7BVW1_9STRA</name>
<sequence length="95" mass="10449">MLRVIKSFNVTPILLIFINTLILVAITMRNSIMLSLDIPSLGRHAFAHARTCFAISPLEFRTTTKNCSPASRILSTPAPPIAAAFFIKLSIYALC</sequence>
<dbReference type="EMBL" id="BLQM01000520">
    <property type="protein sequence ID" value="GMH93340.1"/>
    <property type="molecule type" value="Genomic_DNA"/>
</dbReference>
<gene>
    <name evidence="2" type="ORF">TL16_g12602</name>
</gene>
<dbReference type="AlphaFoldDB" id="A0A9W7BVW1"/>
<organism evidence="2 3">
    <name type="scientific">Triparma laevis f. inornata</name>
    <dbReference type="NCBI Taxonomy" id="1714386"/>
    <lineage>
        <taxon>Eukaryota</taxon>
        <taxon>Sar</taxon>
        <taxon>Stramenopiles</taxon>
        <taxon>Ochrophyta</taxon>
        <taxon>Bolidophyceae</taxon>
        <taxon>Parmales</taxon>
        <taxon>Triparmaceae</taxon>
        <taxon>Triparma</taxon>
    </lineage>
</organism>
<feature type="transmembrane region" description="Helical" evidence="1">
    <location>
        <begin position="6"/>
        <end position="26"/>
    </location>
</feature>
<evidence type="ECO:0000256" key="1">
    <source>
        <dbReference type="SAM" id="Phobius"/>
    </source>
</evidence>
<evidence type="ECO:0000313" key="2">
    <source>
        <dbReference type="EMBL" id="GMH93340.1"/>
    </source>
</evidence>
<comment type="caution">
    <text evidence="2">The sequence shown here is derived from an EMBL/GenBank/DDBJ whole genome shotgun (WGS) entry which is preliminary data.</text>
</comment>
<keyword evidence="1" id="KW-0472">Membrane</keyword>
<protein>
    <submittedName>
        <fullName evidence="2">Uncharacterized protein</fullName>
    </submittedName>
</protein>
<reference evidence="3" key="1">
    <citation type="journal article" date="2023" name="Commun. Biol.">
        <title>Genome analysis of Parmales, the sister group of diatoms, reveals the evolutionary specialization of diatoms from phago-mixotrophs to photoautotrophs.</title>
        <authorList>
            <person name="Ban H."/>
            <person name="Sato S."/>
            <person name="Yoshikawa S."/>
            <person name="Yamada K."/>
            <person name="Nakamura Y."/>
            <person name="Ichinomiya M."/>
            <person name="Sato N."/>
            <person name="Blanc-Mathieu R."/>
            <person name="Endo H."/>
            <person name="Kuwata A."/>
            <person name="Ogata H."/>
        </authorList>
    </citation>
    <scope>NUCLEOTIDE SEQUENCE [LARGE SCALE GENOMIC DNA]</scope>
</reference>
<keyword evidence="1" id="KW-0812">Transmembrane</keyword>
<dbReference type="Proteomes" id="UP001162640">
    <property type="component" value="Unassembled WGS sequence"/>
</dbReference>